<dbReference type="Proteomes" id="UP000198565">
    <property type="component" value="Unassembled WGS sequence"/>
</dbReference>
<dbReference type="OrthoDB" id="2972523at2"/>
<keyword evidence="2" id="KW-1133">Transmembrane helix</keyword>
<keyword evidence="2" id="KW-0812">Transmembrane</keyword>
<keyword evidence="4" id="KW-1185">Reference proteome</keyword>
<gene>
    <name evidence="3" type="ORF">SAMN04487943_107215</name>
</gene>
<dbReference type="RefSeq" id="WP_091484284.1">
    <property type="nucleotide sequence ID" value="NZ_FOTR01000007.1"/>
</dbReference>
<name>A0A1I4MZB0_9BACI</name>
<feature type="transmembrane region" description="Helical" evidence="2">
    <location>
        <begin position="6"/>
        <end position="24"/>
    </location>
</feature>
<dbReference type="EMBL" id="FOTR01000007">
    <property type="protein sequence ID" value="SFM08619.1"/>
    <property type="molecule type" value="Genomic_DNA"/>
</dbReference>
<evidence type="ECO:0000313" key="4">
    <source>
        <dbReference type="Proteomes" id="UP000198565"/>
    </source>
</evidence>
<reference evidence="4" key="1">
    <citation type="submission" date="2016-10" db="EMBL/GenBank/DDBJ databases">
        <authorList>
            <person name="Varghese N."/>
            <person name="Submissions S."/>
        </authorList>
    </citation>
    <scope>NUCLEOTIDE SEQUENCE [LARGE SCALE GENOMIC DNA]</scope>
    <source>
        <strain evidence="4">CGMCC 1.4250</strain>
    </source>
</reference>
<proteinExistence type="predicted"/>
<organism evidence="3 4">
    <name type="scientific">Gracilibacillus orientalis</name>
    <dbReference type="NCBI Taxonomy" id="334253"/>
    <lineage>
        <taxon>Bacteria</taxon>
        <taxon>Bacillati</taxon>
        <taxon>Bacillota</taxon>
        <taxon>Bacilli</taxon>
        <taxon>Bacillales</taxon>
        <taxon>Bacillaceae</taxon>
        <taxon>Gracilibacillus</taxon>
    </lineage>
</organism>
<feature type="region of interest" description="Disordered" evidence="1">
    <location>
        <begin position="59"/>
        <end position="84"/>
    </location>
</feature>
<evidence type="ECO:0000256" key="2">
    <source>
        <dbReference type="SAM" id="Phobius"/>
    </source>
</evidence>
<sequence length="112" mass="12915">MKKLVITLSVVTVTTWSIVLFFYLDLGQKNYVYADQHAAVQHKHDYKQTDFIFRSKKIPDFSERDEDTNNTDADSQQSQEAQQPLANITLNLNDDNTVSIDELMSKLDIDTE</sequence>
<evidence type="ECO:0000256" key="1">
    <source>
        <dbReference type="SAM" id="MobiDB-lite"/>
    </source>
</evidence>
<accession>A0A1I4MZB0</accession>
<dbReference type="AlphaFoldDB" id="A0A1I4MZB0"/>
<keyword evidence="2" id="KW-0472">Membrane</keyword>
<feature type="compositionally biased region" description="Low complexity" evidence="1">
    <location>
        <begin position="72"/>
        <end position="83"/>
    </location>
</feature>
<evidence type="ECO:0000313" key="3">
    <source>
        <dbReference type="EMBL" id="SFM08619.1"/>
    </source>
</evidence>
<protein>
    <submittedName>
        <fullName evidence="3">Uncharacterized protein</fullName>
    </submittedName>
</protein>
<dbReference type="STRING" id="334253.SAMN04487943_107215"/>